<dbReference type="VEuPathDB" id="FungiDB:NECHADRAFT_85267"/>
<dbReference type="HOGENOM" id="CLU_038300_0_0_1"/>
<keyword evidence="4" id="KW-1185">Reference proteome</keyword>
<proteinExistence type="predicted"/>
<reference evidence="3 4" key="1">
    <citation type="journal article" date="2009" name="PLoS Genet.">
        <title>The genome of Nectria haematococca: contribution of supernumerary chromosomes to gene expansion.</title>
        <authorList>
            <person name="Coleman J.J."/>
            <person name="Rounsley S.D."/>
            <person name="Rodriguez-Carres M."/>
            <person name="Kuo A."/>
            <person name="Wasmann C.C."/>
            <person name="Grimwood J."/>
            <person name="Schmutz J."/>
            <person name="Taga M."/>
            <person name="White G.J."/>
            <person name="Zhou S."/>
            <person name="Schwartz D.C."/>
            <person name="Freitag M."/>
            <person name="Ma L.J."/>
            <person name="Danchin E.G."/>
            <person name="Henrissat B."/>
            <person name="Coutinho P.M."/>
            <person name="Nelson D.R."/>
            <person name="Straney D."/>
            <person name="Napoli C.A."/>
            <person name="Barker B.M."/>
            <person name="Gribskov M."/>
            <person name="Rep M."/>
            <person name="Kroken S."/>
            <person name="Molnar I."/>
            <person name="Rensing C."/>
            <person name="Kennell J.C."/>
            <person name="Zamora J."/>
            <person name="Farman M.L."/>
            <person name="Selker E.U."/>
            <person name="Salamov A."/>
            <person name="Shapiro H."/>
            <person name="Pangilinan J."/>
            <person name="Lindquist E."/>
            <person name="Lamers C."/>
            <person name="Grigoriev I.V."/>
            <person name="Geiser D.M."/>
            <person name="Covert S.F."/>
            <person name="Temporini E."/>
            <person name="Vanetten H.D."/>
        </authorList>
    </citation>
    <scope>NUCLEOTIDE SEQUENCE [LARGE SCALE GENOMIC DNA]</scope>
    <source>
        <strain evidence="4">ATCC MYA-4622 / CBS 123669 / FGSC 9596 / NRRL 45880 / 77-13-4</strain>
    </source>
</reference>
<evidence type="ECO:0000313" key="3">
    <source>
        <dbReference type="EMBL" id="EEU44973.1"/>
    </source>
</evidence>
<sequence>MGACSNCRRRKKKCDEGLPETSALGAGDCFTRTFCAAFPGDNGSTAGRKSASDTVVTSVAGSTDGLRATIGPSGFDQVSATLSGPGIFASGLEVASESTGSPPVNDALSRAQETFTRFLTSGLTRLHKTGTSCTVPDMMQTLATRSHALLFIGVAIQQAFDDKGEEFSVSTLEHLDVALSTLRAEIIQGQGTPHAGTLTAGVLLCTFHGWPCTHHLRLISEGYRFQTTMNTVATGLEQDPSSRQALESLGVMDLPSFVLGRNSPTIGIWKSFRIAQGSWNQGRLDGVEPVTGIPRSLLDIFAAVAEEPGDDIALRFWSWQDGGGDTTQCRLWDCWRLSGILDVRRRRRRLFSNVDFTPLAQSDDEPRDSAPDTDTILCRLMAAIDSVHKALSIPCPENLPSYHGLVYPLVTISLEVARLRRHPEWKQTLDEVRYRIEENSPFRLARIAFKLLDDSWREESSDFDIEDAAREMGVEIALL</sequence>
<dbReference type="KEGG" id="nhe:NECHADRAFT_85267"/>
<evidence type="ECO:0000259" key="2">
    <source>
        <dbReference type="Pfam" id="PF00172"/>
    </source>
</evidence>
<dbReference type="EMBL" id="GG698900">
    <property type="protein sequence ID" value="EEU44973.1"/>
    <property type="molecule type" value="Genomic_DNA"/>
</dbReference>
<dbReference type="OMA" id="SHQCEIL"/>
<evidence type="ECO:0000256" key="1">
    <source>
        <dbReference type="ARBA" id="ARBA00023242"/>
    </source>
</evidence>
<accession>C7YVG4</accession>
<dbReference type="eggNOG" id="ENOG502S69E">
    <property type="taxonomic scope" value="Eukaryota"/>
</dbReference>
<feature type="domain" description="Zn(2)-C6 fungal-type" evidence="2">
    <location>
        <begin position="3"/>
        <end position="20"/>
    </location>
</feature>
<keyword evidence="1" id="KW-0539">Nucleus</keyword>
<organism evidence="3 4">
    <name type="scientific">Fusarium vanettenii (strain ATCC MYA-4622 / CBS 123669 / FGSC 9596 / NRRL 45880 / 77-13-4)</name>
    <name type="common">Fusarium solani subsp. pisi</name>
    <dbReference type="NCBI Taxonomy" id="660122"/>
    <lineage>
        <taxon>Eukaryota</taxon>
        <taxon>Fungi</taxon>
        <taxon>Dikarya</taxon>
        <taxon>Ascomycota</taxon>
        <taxon>Pezizomycotina</taxon>
        <taxon>Sordariomycetes</taxon>
        <taxon>Hypocreomycetidae</taxon>
        <taxon>Hypocreales</taxon>
        <taxon>Nectriaceae</taxon>
        <taxon>Fusarium</taxon>
        <taxon>Fusarium solani species complex</taxon>
        <taxon>Fusarium vanettenii</taxon>
    </lineage>
</organism>
<dbReference type="RefSeq" id="XP_003050686.1">
    <property type="nucleotide sequence ID" value="XM_003050640.1"/>
</dbReference>
<dbReference type="GO" id="GO:0008270">
    <property type="term" value="F:zinc ion binding"/>
    <property type="evidence" value="ECO:0007669"/>
    <property type="project" value="InterPro"/>
</dbReference>
<dbReference type="GeneID" id="9675082"/>
<dbReference type="GO" id="GO:0000981">
    <property type="term" value="F:DNA-binding transcription factor activity, RNA polymerase II-specific"/>
    <property type="evidence" value="ECO:0007669"/>
    <property type="project" value="InterPro"/>
</dbReference>
<dbReference type="CDD" id="cd00067">
    <property type="entry name" value="GAL4"/>
    <property type="match status" value="1"/>
</dbReference>
<dbReference type="OrthoDB" id="5063527at2759"/>
<dbReference type="InterPro" id="IPR001138">
    <property type="entry name" value="Zn2Cys6_DnaBD"/>
</dbReference>
<gene>
    <name evidence="3" type="ORF">NECHADRAFT_85267</name>
</gene>
<dbReference type="InParanoid" id="C7YVG4"/>
<evidence type="ECO:0000313" key="4">
    <source>
        <dbReference type="Proteomes" id="UP000005206"/>
    </source>
</evidence>
<dbReference type="Pfam" id="PF00172">
    <property type="entry name" value="Zn_clus"/>
    <property type="match status" value="1"/>
</dbReference>
<dbReference type="Proteomes" id="UP000005206">
    <property type="component" value="Chromosome 9"/>
</dbReference>
<protein>
    <recommendedName>
        <fullName evidence="2">Zn(2)-C6 fungal-type domain-containing protein</fullName>
    </recommendedName>
</protein>
<dbReference type="AlphaFoldDB" id="C7YVG4"/>
<name>C7YVG4_FUSV7</name>